<dbReference type="GO" id="GO:0006261">
    <property type="term" value="P:DNA-templated DNA replication"/>
    <property type="evidence" value="ECO:0007669"/>
    <property type="project" value="TreeGrafter"/>
</dbReference>
<evidence type="ECO:0000256" key="4">
    <source>
        <dbReference type="ARBA" id="ARBA00022705"/>
    </source>
</evidence>
<reference evidence="9 10" key="1">
    <citation type="journal article" date="2016" name="Nat. Commun.">
        <title>Thousands of microbial genomes shed light on interconnected biogeochemical processes in an aquifer system.</title>
        <authorList>
            <person name="Anantharaman K."/>
            <person name="Brown C.T."/>
            <person name="Hug L.A."/>
            <person name="Sharon I."/>
            <person name="Castelle C.J."/>
            <person name="Probst A.J."/>
            <person name="Thomas B.C."/>
            <person name="Singh A."/>
            <person name="Wilkins M.J."/>
            <person name="Karaoz U."/>
            <person name="Brodie E.L."/>
            <person name="Williams K.H."/>
            <person name="Hubbard S.S."/>
            <person name="Banfield J.F."/>
        </authorList>
    </citation>
    <scope>NUCLEOTIDE SEQUENCE [LARGE SCALE GENOMIC DNA]</scope>
</reference>
<dbReference type="SUPFAM" id="SSF52540">
    <property type="entry name" value="P-loop containing nucleoside triphosphate hydrolases"/>
    <property type="match status" value="1"/>
</dbReference>
<dbReference type="EC" id="2.7.7.7" evidence="1"/>
<dbReference type="InterPro" id="IPR048466">
    <property type="entry name" value="DNA_pol3_delta-like_C"/>
</dbReference>
<dbReference type="GO" id="GO:0003887">
    <property type="term" value="F:DNA-directed DNA polymerase activity"/>
    <property type="evidence" value="ECO:0007669"/>
    <property type="project" value="UniProtKB-KW"/>
</dbReference>
<gene>
    <name evidence="9" type="ORF">A2672_01895</name>
</gene>
<evidence type="ECO:0000313" key="10">
    <source>
        <dbReference type="Proteomes" id="UP000178065"/>
    </source>
</evidence>
<dbReference type="InterPro" id="IPR008921">
    <property type="entry name" value="DNA_pol3_clamp-load_cplx_C"/>
</dbReference>
<proteinExistence type="inferred from homology"/>
<dbReference type="AlphaFoldDB" id="A0A1G2QXP2"/>
<keyword evidence="3" id="KW-0548">Nucleotidyltransferase</keyword>
<accession>A0A1G2QXP2</accession>
<comment type="catalytic activity">
    <reaction evidence="7">
        <text>DNA(n) + a 2'-deoxyribonucleoside 5'-triphosphate = DNA(n+1) + diphosphate</text>
        <dbReference type="Rhea" id="RHEA:22508"/>
        <dbReference type="Rhea" id="RHEA-COMP:17339"/>
        <dbReference type="Rhea" id="RHEA-COMP:17340"/>
        <dbReference type="ChEBI" id="CHEBI:33019"/>
        <dbReference type="ChEBI" id="CHEBI:61560"/>
        <dbReference type="ChEBI" id="CHEBI:173112"/>
        <dbReference type="EC" id="2.7.7.7"/>
    </reaction>
</comment>
<evidence type="ECO:0000313" key="9">
    <source>
        <dbReference type="EMBL" id="OHA65217.1"/>
    </source>
</evidence>
<comment type="caution">
    <text evidence="9">The sequence shown here is derived from an EMBL/GenBank/DDBJ whole genome shotgun (WGS) entry which is preliminary data.</text>
</comment>
<organism evidence="9 10">
    <name type="scientific">Candidatus Wildermuthbacteria bacterium RIFCSPHIGHO2_01_FULL_49_22b</name>
    <dbReference type="NCBI Taxonomy" id="1802448"/>
    <lineage>
        <taxon>Bacteria</taxon>
        <taxon>Candidatus Wildermuthiibacteriota</taxon>
    </lineage>
</organism>
<dbReference type="STRING" id="1802448.A2672_01895"/>
<dbReference type="SUPFAM" id="SSF48019">
    <property type="entry name" value="post-AAA+ oligomerization domain-like"/>
    <property type="match status" value="1"/>
</dbReference>
<keyword evidence="4" id="KW-0235">DNA replication</keyword>
<dbReference type="Gene3D" id="1.20.272.10">
    <property type="match status" value="1"/>
</dbReference>
<sequence>MLLLVKGESYLARQRVRELKKEALKAGALVEDIDCAQDDAREVFGTLNTPSLFAPQKLLVFHNAFGSSFWEEKDIQEALLKADPHTLVFAAGEVNETDPLFRFLLQKGTIEEFAKLKGPALRTWVQKKCKEHGLSLAPGADDLLMFSCADDAERLAGEIAKLAAFKRFGEDKTVSKEDVLSLVAQRAEPKIFSTIDAISAKNRRVATKLLAEHLAAGEAPLQLLKMFVWQFRALVSIKDMGERGVKRGEIARKLRLHPFVAQKSFAAVQRFSFEELKELYRRLFALDLAFKTGRGNPGQLLHLFVGQASSRNKEKQRT</sequence>
<name>A0A1G2QXP2_9BACT</name>
<dbReference type="PANTHER" id="PTHR34388:SF1">
    <property type="entry name" value="DNA POLYMERASE III SUBUNIT DELTA"/>
    <property type="match status" value="1"/>
</dbReference>
<dbReference type="Proteomes" id="UP000178065">
    <property type="component" value="Unassembled WGS sequence"/>
</dbReference>
<dbReference type="InterPro" id="IPR027417">
    <property type="entry name" value="P-loop_NTPase"/>
</dbReference>
<evidence type="ECO:0000256" key="7">
    <source>
        <dbReference type="ARBA" id="ARBA00049244"/>
    </source>
</evidence>
<keyword evidence="2" id="KW-0808">Transferase</keyword>
<comment type="similarity">
    <text evidence="6">Belongs to the DNA polymerase HolA subunit family.</text>
</comment>
<evidence type="ECO:0000256" key="6">
    <source>
        <dbReference type="ARBA" id="ARBA00034754"/>
    </source>
</evidence>
<evidence type="ECO:0000259" key="8">
    <source>
        <dbReference type="Pfam" id="PF21694"/>
    </source>
</evidence>
<evidence type="ECO:0000256" key="3">
    <source>
        <dbReference type="ARBA" id="ARBA00022695"/>
    </source>
</evidence>
<evidence type="ECO:0000256" key="1">
    <source>
        <dbReference type="ARBA" id="ARBA00012417"/>
    </source>
</evidence>
<feature type="domain" description="DNA polymerase III delta subunit-like C-terminal" evidence="8">
    <location>
        <begin position="189"/>
        <end position="305"/>
    </location>
</feature>
<evidence type="ECO:0000256" key="5">
    <source>
        <dbReference type="ARBA" id="ARBA00022932"/>
    </source>
</evidence>
<evidence type="ECO:0000256" key="2">
    <source>
        <dbReference type="ARBA" id="ARBA00022679"/>
    </source>
</evidence>
<dbReference type="GO" id="GO:0003677">
    <property type="term" value="F:DNA binding"/>
    <property type="evidence" value="ECO:0007669"/>
    <property type="project" value="InterPro"/>
</dbReference>
<dbReference type="InterPro" id="IPR005790">
    <property type="entry name" value="DNA_polIII_delta"/>
</dbReference>
<dbReference type="NCBIfam" id="TIGR01128">
    <property type="entry name" value="holA"/>
    <property type="match status" value="1"/>
</dbReference>
<dbReference type="Gene3D" id="3.40.50.300">
    <property type="entry name" value="P-loop containing nucleotide triphosphate hydrolases"/>
    <property type="match status" value="1"/>
</dbReference>
<dbReference type="GO" id="GO:0009360">
    <property type="term" value="C:DNA polymerase III complex"/>
    <property type="evidence" value="ECO:0007669"/>
    <property type="project" value="TreeGrafter"/>
</dbReference>
<dbReference type="EMBL" id="MHTT01000015">
    <property type="protein sequence ID" value="OHA65217.1"/>
    <property type="molecule type" value="Genomic_DNA"/>
</dbReference>
<dbReference type="Pfam" id="PF21694">
    <property type="entry name" value="DNA_pol3_delta_C"/>
    <property type="match status" value="1"/>
</dbReference>
<protein>
    <recommendedName>
        <fullName evidence="1">DNA-directed DNA polymerase</fullName>
        <ecNumber evidence="1">2.7.7.7</ecNumber>
    </recommendedName>
</protein>
<keyword evidence="5" id="KW-0239">DNA-directed DNA polymerase</keyword>
<dbReference type="Gene3D" id="1.10.8.60">
    <property type="match status" value="1"/>
</dbReference>
<dbReference type="PANTHER" id="PTHR34388">
    <property type="entry name" value="DNA POLYMERASE III SUBUNIT DELTA"/>
    <property type="match status" value="1"/>
</dbReference>